<comment type="caution">
    <text evidence="1">The sequence shown here is derived from an EMBL/GenBank/DDBJ whole genome shotgun (WGS) entry which is preliminary data.</text>
</comment>
<proteinExistence type="predicted"/>
<dbReference type="AlphaFoldDB" id="A0A1H9WH35"/>
<evidence type="ECO:0000313" key="2">
    <source>
        <dbReference type="Proteomes" id="UP000199318"/>
    </source>
</evidence>
<accession>A0A1H9WH35</accession>
<keyword evidence="2" id="KW-1185">Reference proteome</keyword>
<protein>
    <recommendedName>
        <fullName evidence="3">Acetyltransferase (GNAT) family protein</fullName>
    </recommendedName>
</protein>
<dbReference type="EMBL" id="FOGV01000035">
    <property type="protein sequence ID" value="SES33069.1"/>
    <property type="molecule type" value="Genomic_DNA"/>
</dbReference>
<gene>
    <name evidence="1" type="ORF">SAMN05444126_1358</name>
</gene>
<dbReference type="SUPFAM" id="SSF55729">
    <property type="entry name" value="Acyl-CoA N-acyltransferases (Nat)"/>
    <property type="match status" value="1"/>
</dbReference>
<dbReference type="Gene3D" id="3.40.630.30">
    <property type="match status" value="1"/>
</dbReference>
<evidence type="ECO:0000313" key="1">
    <source>
        <dbReference type="EMBL" id="SES33069.1"/>
    </source>
</evidence>
<dbReference type="STRING" id="1464123.SAMN05444126_1358"/>
<sequence>MQEETAEALEDRDHLEALSEAEFLAALNGKGLVMGAFEAEVLVAFRVLLFPGKSRDNLGCDAGLSNAELPYVVHQELSCVHPQSRGQRLQKKLGAFLMAELAKDYPEMRWVFATVHPGNRASLNDKFEQGMEIIAETEKYEGKKRYILMKKLYC</sequence>
<dbReference type="Proteomes" id="UP000199318">
    <property type="component" value="Unassembled WGS sequence"/>
</dbReference>
<reference evidence="2" key="1">
    <citation type="submission" date="2016-10" db="EMBL/GenBank/DDBJ databases">
        <authorList>
            <person name="de Groot N.N."/>
        </authorList>
    </citation>
    <scope>NUCLEOTIDE SEQUENCE [LARGE SCALE GENOMIC DNA]</scope>
    <source>
        <strain evidence="2">10nlg</strain>
    </source>
</reference>
<dbReference type="InterPro" id="IPR016181">
    <property type="entry name" value="Acyl_CoA_acyltransferase"/>
</dbReference>
<name>A0A1H9WH35_9BACI</name>
<organism evidence="1 2">
    <name type="scientific">Salisediminibacterium halotolerans</name>
    <dbReference type="NCBI Taxonomy" id="517425"/>
    <lineage>
        <taxon>Bacteria</taxon>
        <taxon>Bacillati</taxon>
        <taxon>Bacillota</taxon>
        <taxon>Bacilli</taxon>
        <taxon>Bacillales</taxon>
        <taxon>Bacillaceae</taxon>
        <taxon>Salisediminibacterium</taxon>
    </lineage>
</organism>
<evidence type="ECO:0008006" key="3">
    <source>
        <dbReference type="Google" id="ProtNLM"/>
    </source>
</evidence>